<keyword evidence="3" id="KW-0378">Hydrolase</keyword>
<reference evidence="8 9" key="1">
    <citation type="submission" date="2019-08" db="EMBL/GenBank/DDBJ databases">
        <title>In-depth cultivation of the pig gut microbiome towards novel bacterial diversity and tailored functional studies.</title>
        <authorList>
            <person name="Wylensek D."/>
            <person name="Hitch T.C.A."/>
            <person name="Clavel T."/>
        </authorList>
    </citation>
    <scope>NUCLEOTIDE SEQUENCE [LARGE SCALE GENOMIC DNA]</scope>
    <source>
        <strain evidence="8 9">WCA3-601-WT-6H</strain>
    </source>
</reference>
<dbReference type="InterPro" id="IPR013737">
    <property type="entry name" value="Bac_rhamnosid_N"/>
</dbReference>
<dbReference type="InterPro" id="IPR008928">
    <property type="entry name" value="6-hairpin_glycosidase_sf"/>
</dbReference>
<evidence type="ECO:0000259" key="4">
    <source>
        <dbReference type="Pfam" id="PF05592"/>
    </source>
</evidence>
<dbReference type="InterPro" id="IPR012341">
    <property type="entry name" value="6hp_glycosidase-like_sf"/>
</dbReference>
<proteinExistence type="predicted"/>
<dbReference type="SUPFAM" id="SSF49785">
    <property type="entry name" value="Galactose-binding domain-like"/>
    <property type="match status" value="1"/>
</dbReference>
<dbReference type="GO" id="GO:0005975">
    <property type="term" value="P:carbohydrate metabolic process"/>
    <property type="evidence" value="ECO:0007669"/>
    <property type="project" value="InterPro"/>
</dbReference>
<dbReference type="Gene3D" id="2.60.420.10">
    <property type="entry name" value="Maltose phosphorylase, domain 3"/>
    <property type="match status" value="1"/>
</dbReference>
<evidence type="ECO:0000259" key="6">
    <source>
        <dbReference type="Pfam" id="PF17389"/>
    </source>
</evidence>
<dbReference type="InterPro" id="IPR016007">
    <property type="entry name" value="Alpha_rhamnosid"/>
</dbReference>
<dbReference type="Pfam" id="PF25788">
    <property type="entry name" value="Ig_Rha78A_N"/>
    <property type="match status" value="1"/>
</dbReference>
<keyword evidence="9" id="KW-1185">Reference proteome</keyword>
<dbReference type="GO" id="GO:0030596">
    <property type="term" value="F:alpha-L-rhamnosidase activity"/>
    <property type="evidence" value="ECO:0007669"/>
    <property type="project" value="UniProtKB-EC"/>
</dbReference>
<dbReference type="PANTHER" id="PTHR33307:SF6">
    <property type="entry name" value="ALPHA-RHAMNOSIDASE (EUROFUNG)-RELATED"/>
    <property type="match status" value="1"/>
</dbReference>
<dbReference type="AlphaFoldDB" id="A0A6L5YH74"/>
<dbReference type="RefSeq" id="WP_154495053.1">
    <property type="nucleotide sequence ID" value="NZ_VUMU01000002.1"/>
</dbReference>
<dbReference type="InterPro" id="IPR008979">
    <property type="entry name" value="Galactose-bd-like_sf"/>
</dbReference>
<evidence type="ECO:0000256" key="3">
    <source>
        <dbReference type="ARBA" id="ARBA00022801"/>
    </source>
</evidence>
<feature type="domain" description="Alpha-L-rhamnosidase six-hairpin glycosidase" evidence="6">
    <location>
        <begin position="415"/>
        <end position="775"/>
    </location>
</feature>
<comment type="catalytic activity">
    <reaction evidence="1">
        <text>Hydrolysis of terminal non-reducing alpha-L-rhamnose residues in alpha-L-rhamnosides.</text>
        <dbReference type="EC" id="3.2.1.40"/>
    </reaction>
</comment>
<feature type="domain" description="Bacterial alpha-L-rhamnosidase N-terminal" evidence="5">
    <location>
        <begin position="138"/>
        <end position="296"/>
    </location>
</feature>
<sequence length="860" mass="96737">MRAIRIKTEHLYNPLGIDISHPRIEWNCEGGSRQTAYEITARTDGKIVWETGKVSSGEMSVRYGAKLHSRQCVELTITLYDENGIGKEPVTAWFEMGFLEKECWQAKWINVEEQNLTQVNTRPVSYARRRFNVDGTGQGRLYITAHGIYVAYLNGRRVGDAVLAPGTSEYTKRLEYQTLDVTEYLQEGENELLVCLGDGWYRGKSGMNNTGGNLFGDDLSLLAQLEVDGRVVCLTDENWEASNEGAIRANGLDFGERVDATVGDGRFPTEGYHKIRTEDFGYDTLVCSNNVPIREHERFQGKLFITPAGEKVIDFGQNMAGYVSFETDAKAGQKIRLVHGETLDEKGNFTIANFQHESMAPEKMIYQEIDYVCHEGHNIYCPQFAIFGFQYMLVESDIPVEQIHFTAHAVYSDMEQTGFFTCGNADVNQLVSNSIWSMKGNFADIPTDCPTRERQGWTGDAGAFVETGVYLMDCYPVLRKWLNEVRLEQLPNGKVPGVAPKNEVPGAFKKMSDGSAGWADAIGIVPNALAKTYNCTDILEENYDALKRWVDFSAKRAKKSRLKAKFKWDKNKKYIVDTGFHWGEWLEPGVDTKTVLTETIMKGAPEVPTAYFAYSAESLAEDARLLGRTEDAGKYQSLSEKIKTAYRAKFLPEGRITSDRQAAYVRPIALDVITEEEKKTAAQTLNEMVIANGYHLNTGFLSTPYLCHVLTEYGYTDTAYRLLLQDTAPGWLYAVKKGATTIWETWDGKQEDGTVHDSLNHYSYGAITGWLFRDVAGIRLNFGRIEIAPHPSEKIGHAEATYLSPLGEIRSNWYYRDHKICYDITIPDNCTATIRLPGCKAEECRGTIHREVLDGAESTT</sequence>
<dbReference type="Pfam" id="PF08531">
    <property type="entry name" value="Bac_rhamnosid_N"/>
    <property type="match status" value="1"/>
</dbReference>
<protein>
    <recommendedName>
        <fullName evidence="2">alpha-L-rhamnosidase</fullName>
        <ecNumber evidence="2">3.2.1.40</ecNumber>
    </recommendedName>
</protein>
<dbReference type="EC" id="3.2.1.40" evidence="2"/>
<comment type="caution">
    <text evidence="8">The sequence shown here is derived from an EMBL/GenBank/DDBJ whole genome shotgun (WGS) entry which is preliminary data.</text>
</comment>
<evidence type="ECO:0000256" key="2">
    <source>
        <dbReference type="ARBA" id="ARBA00012652"/>
    </source>
</evidence>
<evidence type="ECO:0000259" key="5">
    <source>
        <dbReference type="Pfam" id="PF08531"/>
    </source>
</evidence>
<evidence type="ECO:0000259" key="7">
    <source>
        <dbReference type="Pfam" id="PF17390"/>
    </source>
</evidence>
<dbReference type="EMBL" id="VUMU01000002">
    <property type="protein sequence ID" value="MST57012.1"/>
    <property type="molecule type" value="Genomic_DNA"/>
</dbReference>
<dbReference type="InterPro" id="IPR008902">
    <property type="entry name" value="Rhamnosid_concanavalin"/>
</dbReference>
<dbReference type="Proteomes" id="UP000476055">
    <property type="component" value="Unassembled WGS sequence"/>
</dbReference>
<evidence type="ECO:0000313" key="9">
    <source>
        <dbReference type="Proteomes" id="UP000476055"/>
    </source>
</evidence>
<dbReference type="InterPro" id="IPR013783">
    <property type="entry name" value="Ig-like_fold"/>
</dbReference>
<dbReference type="Gene3D" id="2.60.120.260">
    <property type="entry name" value="Galactose-binding domain-like"/>
    <property type="match status" value="2"/>
</dbReference>
<organism evidence="8 9">
    <name type="scientific">Waltera intestinalis</name>
    <dbReference type="NCBI Taxonomy" id="2606635"/>
    <lineage>
        <taxon>Bacteria</taxon>
        <taxon>Bacillati</taxon>
        <taxon>Bacillota</taxon>
        <taxon>Clostridia</taxon>
        <taxon>Lachnospirales</taxon>
        <taxon>Lachnospiraceae</taxon>
        <taxon>Waltera</taxon>
    </lineage>
</organism>
<name>A0A6L5YH74_9FIRM</name>
<feature type="domain" description="Alpha-L-rhamnosidase concanavalin-like" evidence="4">
    <location>
        <begin position="307"/>
        <end position="397"/>
    </location>
</feature>
<dbReference type="SUPFAM" id="SSF48208">
    <property type="entry name" value="Six-hairpin glycosidases"/>
    <property type="match status" value="1"/>
</dbReference>
<evidence type="ECO:0000313" key="8">
    <source>
        <dbReference type="EMBL" id="MST57012.1"/>
    </source>
</evidence>
<dbReference type="PIRSF" id="PIRSF010631">
    <property type="entry name" value="A-rhamnsds"/>
    <property type="match status" value="1"/>
</dbReference>
<dbReference type="InterPro" id="IPR035396">
    <property type="entry name" value="Bac_rhamnosid6H"/>
</dbReference>
<dbReference type="Pfam" id="PF05592">
    <property type="entry name" value="Bac_rhamnosid"/>
    <property type="match status" value="1"/>
</dbReference>
<dbReference type="Pfam" id="PF17389">
    <property type="entry name" value="Bac_rhamnosid6H"/>
    <property type="match status" value="1"/>
</dbReference>
<feature type="domain" description="Alpha-L-rhamnosidase C-terminal" evidence="7">
    <location>
        <begin position="782"/>
        <end position="843"/>
    </location>
</feature>
<gene>
    <name evidence="8" type="ORF">FYJ59_01905</name>
</gene>
<dbReference type="PANTHER" id="PTHR33307">
    <property type="entry name" value="ALPHA-RHAMNOSIDASE (EUROFUNG)"/>
    <property type="match status" value="1"/>
</dbReference>
<accession>A0A6L5YH74</accession>
<dbReference type="Gene3D" id="2.60.40.10">
    <property type="entry name" value="Immunoglobulins"/>
    <property type="match status" value="1"/>
</dbReference>
<dbReference type="InterPro" id="IPR035398">
    <property type="entry name" value="Bac_rhamnosid_C"/>
</dbReference>
<dbReference type="Pfam" id="PF17390">
    <property type="entry name" value="Bac_rhamnosid_C"/>
    <property type="match status" value="1"/>
</dbReference>
<evidence type="ECO:0000256" key="1">
    <source>
        <dbReference type="ARBA" id="ARBA00001445"/>
    </source>
</evidence>
<dbReference type="Gene3D" id="1.50.10.10">
    <property type="match status" value="1"/>
</dbReference>